<keyword evidence="1" id="KW-0433">Leucine-rich repeat</keyword>
<dbReference type="InterPro" id="IPR014756">
    <property type="entry name" value="Ig_E-set"/>
</dbReference>
<organism evidence="4 5">
    <name type="scientific">Planoprotostelium fungivorum</name>
    <dbReference type="NCBI Taxonomy" id="1890364"/>
    <lineage>
        <taxon>Eukaryota</taxon>
        <taxon>Amoebozoa</taxon>
        <taxon>Evosea</taxon>
        <taxon>Variosea</taxon>
        <taxon>Cavosteliida</taxon>
        <taxon>Cavosteliaceae</taxon>
        <taxon>Planoprotostelium</taxon>
    </lineage>
</organism>
<protein>
    <submittedName>
        <fullName evidence="4">Uncharacterized protein</fullName>
    </submittedName>
</protein>
<dbReference type="SMART" id="SM00557">
    <property type="entry name" value="IG_FLMN"/>
    <property type="match status" value="1"/>
</dbReference>
<dbReference type="InterPro" id="IPR013783">
    <property type="entry name" value="Ig-like_fold"/>
</dbReference>
<evidence type="ECO:0000313" key="5">
    <source>
        <dbReference type="Proteomes" id="UP000241769"/>
    </source>
</evidence>
<evidence type="ECO:0000256" key="3">
    <source>
        <dbReference type="PROSITE-ProRule" id="PRU00087"/>
    </source>
</evidence>
<dbReference type="InterPro" id="IPR032675">
    <property type="entry name" value="LRR_dom_sf"/>
</dbReference>
<dbReference type="EMBL" id="MDYQ01000134">
    <property type="protein sequence ID" value="PRP80938.1"/>
    <property type="molecule type" value="Genomic_DNA"/>
</dbReference>
<dbReference type="Gene3D" id="3.80.10.10">
    <property type="entry name" value="Ribonuclease Inhibitor"/>
    <property type="match status" value="3"/>
</dbReference>
<gene>
    <name evidence="4" type="ORF">PROFUN_11267</name>
</gene>
<dbReference type="InterPro" id="IPR017868">
    <property type="entry name" value="Filamin/ABP280_repeat-like"/>
</dbReference>
<dbReference type="PROSITE" id="PS51450">
    <property type="entry name" value="LRR"/>
    <property type="match status" value="2"/>
</dbReference>
<keyword evidence="2" id="KW-0677">Repeat</keyword>
<reference evidence="4 5" key="1">
    <citation type="journal article" date="2018" name="Genome Biol. Evol.">
        <title>Multiple Roots of Fruiting Body Formation in Amoebozoa.</title>
        <authorList>
            <person name="Hillmann F."/>
            <person name="Forbes G."/>
            <person name="Novohradska S."/>
            <person name="Ferling I."/>
            <person name="Riege K."/>
            <person name="Groth M."/>
            <person name="Westermann M."/>
            <person name="Marz M."/>
            <person name="Spaller T."/>
            <person name="Winckler T."/>
            <person name="Schaap P."/>
            <person name="Glockner G."/>
        </authorList>
    </citation>
    <scope>NUCLEOTIDE SEQUENCE [LARGE SCALE GENOMIC DNA]</scope>
    <source>
        <strain evidence="4 5">Jena</strain>
    </source>
</reference>
<sequence length="471" mass="53179">MMKDLMHVDEKGSLKLGSDLTSMARARIQSCKREQSKELNLKEVELPRIPQRLGKLKTVTELNLERNRIKVIDEKPILELAHIQVLNLSYNEISILPNCLNRLTGLVNLNVAGNNLMEFPHSLAFPRLHTLDISRNKVKEISNTYSETLTNLNWAASELASVPSVLFSFKKLRILDISLNKFTTLPEDFGNKLSLLENLDLNGNSLTSTSLPTLGQLTRLKTLNLAENKLTDLPPAFFTLTIVEKLDLKANSITAIPDDIYKLEALEELNLLRNQLTGLPTSIGKLKKMRIFIASENQIKVMPHELGHLYETLRKVVFTNNKISEVPGEFGWINPSIEFNLDGNPLKPPFIQWMQDGPLEFLSNLKPYTQAWPATTIAEGEFRDYGPVAQGKSFTIKGMDYKGGPRTTGGENFKVKCYNKSTGVQAELILKDLKDGTYSVFYNFRQAGEYEVSVTLRNEEIKNSPWTLVIQ</sequence>
<proteinExistence type="predicted"/>
<dbReference type="PANTHER" id="PTHR48051">
    <property type="match status" value="1"/>
</dbReference>
<keyword evidence="5" id="KW-1185">Reference proteome</keyword>
<evidence type="ECO:0000256" key="2">
    <source>
        <dbReference type="ARBA" id="ARBA00022737"/>
    </source>
</evidence>
<dbReference type="FunCoup" id="A0A2P6NAF0">
    <property type="interactions" value="20"/>
</dbReference>
<dbReference type="PANTHER" id="PTHR48051:SF46">
    <property type="entry name" value="LEUCINE RICH REPEAT-CONTAINING DOMAIN PROTEIN"/>
    <property type="match status" value="1"/>
</dbReference>
<dbReference type="SUPFAM" id="SSF81296">
    <property type="entry name" value="E set domains"/>
    <property type="match status" value="1"/>
</dbReference>
<dbReference type="Proteomes" id="UP000241769">
    <property type="component" value="Unassembled WGS sequence"/>
</dbReference>
<dbReference type="PROSITE" id="PS50194">
    <property type="entry name" value="FILAMIN_REPEAT"/>
    <property type="match status" value="1"/>
</dbReference>
<evidence type="ECO:0000256" key="1">
    <source>
        <dbReference type="ARBA" id="ARBA00022614"/>
    </source>
</evidence>
<accession>A0A2P6NAF0</accession>
<evidence type="ECO:0000313" key="4">
    <source>
        <dbReference type="EMBL" id="PRP80938.1"/>
    </source>
</evidence>
<dbReference type="STRING" id="1890364.A0A2P6NAF0"/>
<feature type="repeat" description="Filamin" evidence="3">
    <location>
        <begin position="373"/>
        <end position="470"/>
    </location>
</feature>
<dbReference type="SUPFAM" id="SSF52058">
    <property type="entry name" value="L domain-like"/>
    <property type="match status" value="2"/>
</dbReference>
<comment type="caution">
    <text evidence="4">The sequence shown here is derived from an EMBL/GenBank/DDBJ whole genome shotgun (WGS) entry which is preliminary data.</text>
</comment>
<dbReference type="InterPro" id="IPR050216">
    <property type="entry name" value="LRR_domain-containing"/>
</dbReference>
<dbReference type="Pfam" id="PF00630">
    <property type="entry name" value="Filamin"/>
    <property type="match status" value="1"/>
</dbReference>
<dbReference type="InterPro" id="IPR001298">
    <property type="entry name" value="Filamin/ABP280_rpt"/>
</dbReference>
<dbReference type="InterPro" id="IPR001611">
    <property type="entry name" value="Leu-rich_rpt"/>
</dbReference>
<dbReference type="InterPro" id="IPR003591">
    <property type="entry name" value="Leu-rich_rpt_typical-subtyp"/>
</dbReference>
<dbReference type="SMART" id="SM00369">
    <property type="entry name" value="LRR_TYP"/>
    <property type="match status" value="6"/>
</dbReference>
<dbReference type="InParanoid" id="A0A2P6NAF0"/>
<dbReference type="Gene3D" id="2.60.40.10">
    <property type="entry name" value="Immunoglobulins"/>
    <property type="match status" value="1"/>
</dbReference>
<name>A0A2P6NAF0_9EUKA</name>
<dbReference type="GO" id="GO:0005737">
    <property type="term" value="C:cytoplasm"/>
    <property type="evidence" value="ECO:0007669"/>
    <property type="project" value="TreeGrafter"/>
</dbReference>
<dbReference type="Pfam" id="PF00560">
    <property type="entry name" value="LRR_1"/>
    <property type="match status" value="2"/>
</dbReference>
<dbReference type="Pfam" id="PF13855">
    <property type="entry name" value="LRR_8"/>
    <property type="match status" value="2"/>
</dbReference>
<dbReference type="SMART" id="SM00364">
    <property type="entry name" value="LRR_BAC"/>
    <property type="match status" value="6"/>
</dbReference>
<dbReference type="AlphaFoldDB" id="A0A2P6NAF0"/>
<dbReference type="OrthoDB" id="19603at2759"/>